<keyword evidence="1" id="KW-1133">Transmembrane helix</keyword>
<dbReference type="Proteomes" id="UP000271291">
    <property type="component" value="Chromosome"/>
</dbReference>
<evidence type="ECO:0000313" key="2">
    <source>
        <dbReference type="EMBL" id="AZS87452.1"/>
    </source>
</evidence>
<sequence length="62" mass="6335">MPRRHALGSPWLGPIAHRVGVPVGYSPAGPAFQVTASRSTSSRTLRVAVIAAAFALLVAAVA</sequence>
<dbReference type="EMBL" id="CP034687">
    <property type="protein sequence ID" value="AZS87452.1"/>
    <property type="molecule type" value="Genomic_DNA"/>
</dbReference>
<evidence type="ECO:0000256" key="1">
    <source>
        <dbReference type="SAM" id="Phobius"/>
    </source>
</evidence>
<keyword evidence="1" id="KW-0812">Transmembrane</keyword>
<dbReference type="AlphaFoldDB" id="A0A3Q9KW72"/>
<name>A0A3Q9KW72_STRGD</name>
<proteinExistence type="predicted"/>
<organism evidence="2 3">
    <name type="scientific">Streptomyces griseoviridis</name>
    <dbReference type="NCBI Taxonomy" id="45398"/>
    <lineage>
        <taxon>Bacteria</taxon>
        <taxon>Bacillati</taxon>
        <taxon>Actinomycetota</taxon>
        <taxon>Actinomycetes</taxon>
        <taxon>Kitasatosporales</taxon>
        <taxon>Streptomycetaceae</taxon>
        <taxon>Streptomyces</taxon>
    </lineage>
</organism>
<dbReference type="KEGG" id="sgd:ELQ87_26890"/>
<dbReference type="RefSeq" id="WP_127180246.1">
    <property type="nucleotide sequence ID" value="NZ_CP029078.1"/>
</dbReference>
<protein>
    <submittedName>
        <fullName evidence="2">Uncharacterized protein</fullName>
    </submittedName>
</protein>
<keyword evidence="1" id="KW-0472">Membrane</keyword>
<feature type="transmembrane region" description="Helical" evidence="1">
    <location>
        <begin position="44"/>
        <end position="61"/>
    </location>
</feature>
<reference evidence="2 3" key="1">
    <citation type="submission" date="2018-12" db="EMBL/GenBank/DDBJ databases">
        <title>Streptomyces griseoviridis F1-27 complete genome.</title>
        <authorList>
            <person name="Mariita R.M."/>
            <person name="Sello J.K."/>
        </authorList>
    </citation>
    <scope>NUCLEOTIDE SEQUENCE [LARGE SCALE GENOMIC DNA]</scope>
    <source>
        <strain evidence="2 3">F1-27</strain>
    </source>
</reference>
<accession>A0A3Q9KW72</accession>
<evidence type="ECO:0000313" key="3">
    <source>
        <dbReference type="Proteomes" id="UP000271291"/>
    </source>
</evidence>
<gene>
    <name evidence="2" type="ORF">ELQ87_26890</name>
</gene>